<reference evidence="4 5" key="1">
    <citation type="submission" date="2017-06" db="EMBL/GenBank/DDBJ databases">
        <authorList>
            <person name="Kim H.J."/>
            <person name="Triplett B.A."/>
        </authorList>
    </citation>
    <scope>NUCLEOTIDE SEQUENCE [LARGE SCALE GENOMIC DNA]</scope>
    <source>
        <strain evidence="4 5">DSM 29339</strain>
    </source>
</reference>
<sequence>MIYFLTRLDADFRFVGDELKPDRATLPLIETSGRGANKVAVDGSDYSQLWDGTKLLAIDGRVVEIDYPVPFTANTLALGFKSPEANSVLTDDKAVFDTLSEDFYLGFAAYGIRAYKVNPRTLEFTLIDDDTGNRVTGTNGDDVQHGGAGNDVLRGLGGRDDITGRGGVDVIYGGKGNDRLDGGGGADTIEGNGGKDTLIGGGDTDSLRGGGGNDRIVGGTGDDRLFGDAGADRLIGGGGHDTLTGGTGNDILTGGKGGDHFIISAGDDRVTDFTEFDIITLEGVRENEVDLLYRKGDTLLRAEDFTLRIEDYRLESFDYGLVDFDPY</sequence>
<keyword evidence="5" id="KW-1185">Reference proteome</keyword>
<evidence type="ECO:0000313" key="5">
    <source>
        <dbReference type="Proteomes" id="UP000198426"/>
    </source>
</evidence>
<keyword evidence="2" id="KW-0964">Secreted</keyword>
<dbReference type="Proteomes" id="UP000198426">
    <property type="component" value="Unassembled WGS sequence"/>
</dbReference>
<feature type="region of interest" description="Disordered" evidence="3">
    <location>
        <begin position="182"/>
        <end position="213"/>
    </location>
</feature>
<dbReference type="AlphaFoldDB" id="A0A239EU03"/>
<gene>
    <name evidence="4" type="ORF">SAMN05421757_102299</name>
</gene>
<dbReference type="InterPro" id="IPR011049">
    <property type="entry name" value="Serralysin-like_metalloprot_C"/>
</dbReference>
<evidence type="ECO:0000256" key="2">
    <source>
        <dbReference type="ARBA" id="ARBA00022525"/>
    </source>
</evidence>
<dbReference type="InterPro" id="IPR018511">
    <property type="entry name" value="Hemolysin-typ_Ca-bd_CS"/>
</dbReference>
<dbReference type="Pfam" id="PF00353">
    <property type="entry name" value="HemolysinCabind"/>
    <property type="match status" value="3"/>
</dbReference>
<evidence type="ECO:0000313" key="4">
    <source>
        <dbReference type="EMBL" id="SNS47334.1"/>
    </source>
</evidence>
<dbReference type="EMBL" id="FZOY01000002">
    <property type="protein sequence ID" value="SNS47334.1"/>
    <property type="molecule type" value="Genomic_DNA"/>
</dbReference>
<dbReference type="GO" id="GO:0005509">
    <property type="term" value="F:calcium ion binding"/>
    <property type="evidence" value="ECO:0007669"/>
    <property type="project" value="InterPro"/>
</dbReference>
<evidence type="ECO:0000256" key="3">
    <source>
        <dbReference type="SAM" id="MobiDB-lite"/>
    </source>
</evidence>
<accession>A0A239EU03</accession>
<protein>
    <submittedName>
        <fullName evidence="4">Hemolysin-type calcium-binding repeat-containing protein</fullName>
    </submittedName>
</protein>
<evidence type="ECO:0000256" key="1">
    <source>
        <dbReference type="ARBA" id="ARBA00004613"/>
    </source>
</evidence>
<dbReference type="RefSeq" id="WP_089232051.1">
    <property type="nucleotide sequence ID" value="NZ_FZOY01000002.1"/>
</dbReference>
<name>A0A239EU03_9RHOB</name>
<dbReference type="Gene3D" id="2.150.10.10">
    <property type="entry name" value="Serralysin-like metalloprotease, C-terminal"/>
    <property type="match status" value="2"/>
</dbReference>
<organism evidence="4 5">
    <name type="scientific">Tropicimonas sediminicola</name>
    <dbReference type="NCBI Taxonomy" id="1031541"/>
    <lineage>
        <taxon>Bacteria</taxon>
        <taxon>Pseudomonadati</taxon>
        <taxon>Pseudomonadota</taxon>
        <taxon>Alphaproteobacteria</taxon>
        <taxon>Rhodobacterales</taxon>
        <taxon>Roseobacteraceae</taxon>
        <taxon>Tropicimonas</taxon>
    </lineage>
</organism>
<comment type="subcellular location">
    <subcellularLocation>
        <location evidence="1">Secreted</location>
    </subcellularLocation>
</comment>
<dbReference type="OrthoDB" id="7877430at2"/>
<dbReference type="GO" id="GO:0005576">
    <property type="term" value="C:extracellular region"/>
    <property type="evidence" value="ECO:0007669"/>
    <property type="project" value="UniProtKB-SubCell"/>
</dbReference>
<dbReference type="SUPFAM" id="SSF51120">
    <property type="entry name" value="beta-Roll"/>
    <property type="match status" value="1"/>
</dbReference>
<dbReference type="PROSITE" id="PS00330">
    <property type="entry name" value="HEMOLYSIN_CALCIUM"/>
    <property type="match status" value="3"/>
</dbReference>
<proteinExistence type="predicted"/>
<dbReference type="PANTHER" id="PTHR38340:SF1">
    <property type="entry name" value="S-LAYER PROTEIN"/>
    <property type="match status" value="1"/>
</dbReference>
<dbReference type="PRINTS" id="PR00313">
    <property type="entry name" value="CABNDNGRPT"/>
</dbReference>
<dbReference type="InterPro" id="IPR050557">
    <property type="entry name" value="RTX_toxin/Mannuronan_C5-epim"/>
</dbReference>
<dbReference type="PANTHER" id="PTHR38340">
    <property type="entry name" value="S-LAYER PROTEIN"/>
    <property type="match status" value="1"/>
</dbReference>
<dbReference type="InterPro" id="IPR001343">
    <property type="entry name" value="Hemolysn_Ca-bd"/>
</dbReference>
<feature type="region of interest" description="Disordered" evidence="3">
    <location>
        <begin position="137"/>
        <end position="156"/>
    </location>
</feature>